<gene>
    <name evidence="1" type="ORF">PCON_12094</name>
</gene>
<keyword evidence="2" id="KW-1185">Reference proteome</keyword>
<dbReference type="Proteomes" id="UP000018144">
    <property type="component" value="Unassembled WGS sequence"/>
</dbReference>
<reference evidence="1 2" key="1">
    <citation type="journal article" date="2013" name="PLoS Genet.">
        <title>The genome and development-dependent transcriptomes of Pyronema confluens: a window into fungal evolution.</title>
        <authorList>
            <person name="Traeger S."/>
            <person name="Altegoer F."/>
            <person name="Freitag M."/>
            <person name="Gabaldon T."/>
            <person name="Kempken F."/>
            <person name="Kumar A."/>
            <person name="Marcet-Houben M."/>
            <person name="Poggeler S."/>
            <person name="Stajich J.E."/>
            <person name="Nowrousian M."/>
        </authorList>
    </citation>
    <scope>NUCLEOTIDE SEQUENCE [LARGE SCALE GENOMIC DNA]</scope>
    <source>
        <strain evidence="2">CBS 100304</strain>
        <tissue evidence="1">Vegetative mycelium</tissue>
    </source>
</reference>
<evidence type="ECO:0000313" key="2">
    <source>
        <dbReference type="Proteomes" id="UP000018144"/>
    </source>
</evidence>
<proteinExistence type="predicted"/>
<dbReference type="AlphaFoldDB" id="U4LIT5"/>
<sequence>MIMRQSAAFPFFVFSHFHDFCGAPVSTVVDVCAVSVHSVPSRVPNFCTLVELPIAAVLRRLELALTTDRSCRRAQNFGYLLSGE</sequence>
<protein>
    <submittedName>
        <fullName evidence="1">Uncharacterized protein</fullName>
    </submittedName>
</protein>
<accession>U4LIT5</accession>
<organism evidence="1 2">
    <name type="scientific">Pyronema omphalodes (strain CBS 100304)</name>
    <name type="common">Pyronema confluens</name>
    <dbReference type="NCBI Taxonomy" id="1076935"/>
    <lineage>
        <taxon>Eukaryota</taxon>
        <taxon>Fungi</taxon>
        <taxon>Dikarya</taxon>
        <taxon>Ascomycota</taxon>
        <taxon>Pezizomycotina</taxon>
        <taxon>Pezizomycetes</taxon>
        <taxon>Pezizales</taxon>
        <taxon>Pyronemataceae</taxon>
        <taxon>Pyronema</taxon>
    </lineage>
</organism>
<evidence type="ECO:0000313" key="1">
    <source>
        <dbReference type="EMBL" id="CCX31999.1"/>
    </source>
</evidence>
<name>U4LIT5_PYROM</name>
<dbReference type="EMBL" id="HF935718">
    <property type="protein sequence ID" value="CCX31999.1"/>
    <property type="molecule type" value="Genomic_DNA"/>
</dbReference>